<comment type="catalytic activity">
    <reaction evidence="8">
        <text>L-seryl-[protein] + ATP = O-phospho-L-seryl-[protein] + ADP + H(+)</text>
        <dbReference type="Rhea" id="RHEA:17989"/>
        <dbReference type="Rhea" id="RHEA-COMP:9863"/>
        <dbReference type="Rhea" id="RHEA-COMP:11604"/>
        <dbReference type="ChEBI" id="CHEBI:15378"/>
        <dbReference type="ChEBI" id="CHEBI:29999"/>
        <dbReference type="ChEBI" id="CHEBI:30616"/>
        <dbReference type="ChEBI" id="CHEBI:83421"/>
        <dbReference type="ChEBI" id="CHEBI:456216"/>
        <dbReference type="EC" id="2.7.11.1"/>
    </reaction>
</comment>
<feature type="compositionally biased region" description="Low complexity" evidence="9">
    <location>
        <begin position="465"/>
        <end position="491"/>
    </location>
</feature>
<dbReference type="GO" id="GO:0000278">
    <property type="term" value="P:mitotic cell cycle"/>
    <property type="evidence" value="ECO:0007669"/>
    <property type="project" value="TreeGrafter"/>
</dbReference>
<dbReference type="Gene3D" id="1.10.510.10">
    <property type="entry name" value="Transferase(Phosphotransferase) domain 1"/>
    <property type="match status" value="1"/>
</dbReference>
<evidence type="ECO:0000313" key="11">
    <source>
        <dbReference type="EMBL" id="PWY97423.1"/>
    </source>
</evidence>
<dbReference type="InParanoid" id="A0A317XGK2"/>
<dbReference type="OrthoDB" id="5327538at2759"/>
<gene>
    <name evidence="11" type="ORF">BCV70DRAFT_202857</name>
</gene>
<dbReference type="EMBL" id="KZ819208">
    <property type="protein sequence ID" value="PWY97423.1"/>
    <property type="molecule type" value="Genomic_DNA"/>
</dbReference>
<dbReference type="STRING" id="1882483.A0A317XGK2"/>
<dbReference type="PANTHER" id="PTHR24419">
    <property type="entry name" value="INTERLEUKIN-1 RECEPTOR-ASSOCIATED KINASE"/>
    <property type="match status" value="1"/>
</dbReference>
<keyword evidence="3" id="KW-0808">Transferase</keyword>
<feature type="compositionally biased region" description="Low complexity" evidence="9">
    <location>
        <begin position="45"/>
        <end position="78"/>
    </location>
</feature>
<proteinExistence type="predicted"/>
<feature type="region of interest" description="Disordered" evidence="9">
    <location>
        <begin position="441"/>
        <end position="491"/>
    </location>
</feature>
<dbReference type="AlphaFoldDB" id="A0A317XGK2"/>
<keyword evidence="12" id="KW-1185">Reference proteome</keyword>
<feature type="region of interest" description="Disordered" evidence="9">
    <location>
        <begin position="30"/>
        <end position="135"/>
    </location>
</feature>
<dbReference type="Pfam" id="PF12330">
    <property type="entry name" value="Haspin_kinase"/>
    <property type="match status" value="1"/>
</dbReference>
<keyword evidence="5" id="KW-0418">Kinase</keyword>
<evidence type="ECO:0000259" key="10">
    <source>
        <dbReference type="SMART" id="SM01331"/>
    </source>
</evidence>
<feature type="region of interest" description="Disordered" evidence="9">
    <location>
        <begin position="666"/>
        <end position="762"/>
    </location>
</feature>
<evidence type="ECO:0000256" key="8">
    <source>
        <dbReference type="ARBA" id="ARBA00048679"/>
    </source>
</evidence>
<sequence length="787" mass="85390">MSYLSTQTKKVSVYGRKASSRVINRQSTFTALANDENDPFGFFQPRASSPLKPKSKPSTSSSPSSSSSSSSVAAVPSRSTRKKNNTITRKSRNVLRVESVSDSDSDSDSASESESQRRGDDSNDADDFGKLIYVDPTPTPVQLQLVEALGDLSIATRSPSPSPERHTRRSARHANKENDDDNDDDNNNAAAIQELLDTVAMQAPQPLDQLITRLRTPLSTTSTAARKRLRKLAKIGEASYSEVFKTSPLSTRSRDVEAQVLKIIPIAAEAGAARQRDGDSGDAAATADLPDCSSAQDVCREIRIMQMLGSDHGASPSSAPSASFVKLHSAYVAVGTYPDQLLQAWDEWDASRRTKLGTGAENIRPSSFPASQLYAVLVMSDGGPDLETFKVRSWTQAAAVFWQVAAALGQAEQRHEFEHRDLHWGNVLVRSHTPLIAESAAAAAAARHGDERGKEDEHEVDTLLSTSSSSTRQHSTRRSASSCAAAPASRAATRQEPALDLEFLLDPKRCGLQATVIDYSLSRAAVPRTLTRCSLSSTALLERTDRDADREDKENLCLRPVSFYAFSDPSLFQGKGDLQFDVYRRMNLATRAQWAEFHPSTNILWLHYLAEKLVTVKCRALKAPKPPSLASQRNAPPLAVEWAAHRSMFYLLELLRGTVARLDSEASMKTTKRHPSSTSSSSSSVALEKGLPRRQPLGESTALSASTNNTNTSGSGSGRAKTTTRARKTRVSSLTSPYASRKPFPALTNGRDTADQESHQGTLVRSAAELVARARMPVFPPAAASSF</sequence>
<dbReference type="FunCoup" id="A0A317XGK2">
    <property type="interactions" value="125"/>
</dbReference>
<accession>A0A317XGK2</accession>
<comment type="catalytic activity">
    <reaction evidence="7">
        <text>L-threonyl-[protein] + ATP = O-phospho-L-threonyl-[protein] + ADP + H(+)</text>
        <dbReference type="Rhea" id="RHEA:46608"/>
        <dbReference type="Rhea" id="RHEA-COMP:11060"/>
        <dbReference type="Rhea" id="RHEA-COMP:11605"/>
        <dbReference type="ChEBI" id="CHEBI:15378"/>
        <dbReference type="ChEBI" id="CHEBI:30013"/>
        <dbReference type="ChEBI" id="CHEBI:30616"/>
        <dbReference type="ChEBI" id="CHEBI:61977"/>
        <dbReference type="ChEBI" id="CHEBI:456216"/>
        <dbReference type="EC" id="2.7.11.1"/>
    </reaction>
</comment>
<dbReference type="GO" id="GO:0072354">
    <property type="term" value="F:histone H3T3 kinase activity"/>
    <property type="evidence" value="ECO:0007669"/>
    <property type="project" value="TreeGrafter"/>
</dbReference>
<evidence type="ECO:0000256" key="9">
    <source>
        <dbReference type="SAM" id="MobiDB-lite"/>
    </source>
</evidence>
<evidence type="ECO:0000313" key="12">
    <source>
        <dbReference type="Proteomes" id="UP000246740"/>
    </source>
</evidence>
<dbReference type="GO" id="GO:0005634">
    <property type="term" value="C:nucleus"/>
    <property type="evidence" value="ECO:0007669"/>
    <property type="project" value="TreeGrafter"/>
</dbReference>
<evidence type="ECO:0000256" key="2">
    <source>
        <dbReference type="ARBA" id="ARBA00022527"/>
    </source>
</evidence>
<evidence type="ECO:0000256" key="6">
    <source>
        <dbReference type="ARBA" id="ARBA00022840"/>
    </source>
</evidence>
<dbReference type="EC" id="2.7.11.1" evidence="1"/>
<organism evidence="11 12">
    <name type="scientific">Testicularia cyperi</name>
    <dbReference type="NCBI Taxonomy" id="1882483"/>
    <lineage>
        <taxon>Eukaryota</taxon>
        <taxon>Fungi</taxon>
        <taxon>Dikarya</taxon>
        <taxon>Basidiomycota</taxon>
        <taxon>Ustilaginomycotina</taxon>
        <taxon>Ustilaginomycetes</taxon>
        <taxon>Ustilaginales</taxon>
        <taxon>Anthracoideaceae</taxon>
        <taxon>Testicularia</taxon>
    </lineage>
</organism>
<feature type="compositionally biased region" description="Low complexity" evidence="9">
    <location>
        <begin position="700"/>
        <end position="721"/>
    </location>
</feature>
<dbReference type="PANTHER" id="PTHR24419:SF18">
    <property type="entry name" value="SERINE_THREONINE-PROTEIN KINASE HASPIN"/>
    <property type="match status" value="1"/>
</dbReference>
<feature type="compositionally biased region" description="Basic residues" evidence="9">
    <location>
        <begin position="79"/>
        <end position="93"/>
    </location>
</feature>
<name>A0A317XGK2_9BASI</name>
<feature type="compositionally biased region" description="Basic and acidic residues" evidence="9">
    <location>
        <begin position="447"/>
        <end position="461"/>
    </location>
</feature>
<evidence type="ECO:0000256" key="5">
    <source>
        <dbReference type="ARBA" id="ARBA00022777"/>
    </source>
</evidence>
<feature type="region of interest" description="Disordered" evidence="9">
    <location>
        <begin position="154"/>
        <end position="187"/>
    </location>
</feature>
<protein>
    <recommendedName>
        <fullName evidence="1">non-specific serine/threonine protein kinase</fullName>
        <ecNumber evidence="1">2.7.11.1</ecNumber>
    </recommendedName>
</protein>
<evidence type="ECO:0000256" key="7">
    <source>
        <dbReference type="ARBA" id="ARBA00047899"/>
    </source>
</evidence>
<keyword evidence="2" id="KW-0723">Serine/threonine-protein kinase</keyword>
<dbReference type="Gene3D" id="3.30.200.20">
    <property type="entry name" value="Phosphorylase Kinase, domain 1"/>
    <property type="match status" value="1"/>
</dbReference>
<feature type="compositionally biased region" description="Acidic residues" evidence="9">
    <location>
        <begin position="101"/>
        <end position="111"/>
    </location>
</feature>
<dbReference type="GO" id="GO:0035556">
    <property type="term" value="P:intracellular signal transduction"/>
    <property type="evidence" value="ECO:0007669"/>
    <property type="project" value="TreeGrafter"/>
</dbReference>
<dbReference type="SUPFAM" id="SSF56112">
    <property type="entry name" value="Protein kinase-like (PK-like)"/>
    <property type="match status" value="1"/>
</dbReference>
<dbReference type="GO" id="GO:0005737">
    <property type="term" value="C:cytoplasm"/>
    <property type="evidence" value="ECO:0007669"/>
    <property type="project" value="TreeGrafter"/>
</dbReference>
<dbReference type="InterPro" id="IPR011009">
    <property type="entry name" value="Kinase-like_dom_sf"/>
</dbReference>
<feature type="domain" description="Serine/threonine-protein kinase haspin C-terminal" evidence="10">
    <location>
        <begin position="569"/>
        <end position="656"/>
    </location>
</feature>
<keyword evidence="4" id="KW-0547">Nucleotide-binding</keyword>
<evidence type="ECO:0000256" key="1">
    <source>
        <dbReference type="ARBA" id="ARBA00012513"/>
    </source>
</evidence>
<dbReference type="SMART" id="SM01331">
    <property type="entry name" value="DUF3635"/>
    <property type="match status" value="1"/>
</dbReference>
<evidence type="ECO:0000256" key="4">
    <source>
        <dbReference type="ARBA" id="ARBA00022741"/>
    </source>
</evidence>
<dbReference type="InterPro" id="IPR024604">
    <property type="entry name" value="GSG2_C"/>
</dbReference>
<reference evidence="11 12" key="1">
    <citation type="journal article" date="2018" name="Mol. Biol. Evol.">
        <title>Broad Genomic Sampling Reveals a Smut Pathogenic Ancestry of the Fungal Clade Ustilaginomycotina.</title>
        <authorList>
            <person name="Kijpornyongpan T."/>
            <person name="Mondo S.J."/>
            <person name="Barry K."/>
            <person name="Sandor L."/>
            <person name="Lee J."/>
            <person name="Lipzen A."/>
            <person name="Pangilinan J."/>
            <person name="LaButti K."/>
            <person name="Hainaut M."/>
            <person name="Henrissat B."/>
            <person name="Grigoriev I.V."/>
            <person name="Spatafora J.W."/>
            <person name="Aime M.C."/>
        </authorList>
    </citation>
    <scope>NUCLEOTIDE SEQUENCE [LARGE SCALE GENOMIC DNA]</scope>
    <source>
        <strain evidence="11 12">MCA 3645</strain>
    </source>
</reference>
<dbReference type="GO" id="GO:0005524">
    <property type="term" value="F:ATP binding"/>
    <property type="evidence" value="ECO:0007669"/>
    <property type="project" value="UniProtKB-KW"/>
</dbReference>
<evidence type="ECO:0000256" key="3">
    <source>
        <dbReference type="ARBA" id="ARBA00022679"/>
    </source>
</evidence>
<keyword evidence="6" id="KW-0067">ATP-binding</keyword>
<dbReference type="Proteomes" id="UP000246740">
    <property type="component" value="Unassembled WGS sequence"/>
</dbReference>